<dbReference type="EMBL" id="CH991546">
    <property type="protein sequence ID" value="EDQ91113.1"/>
    <property type="molecule type" value="Genomic_DNA"/>
</dbReference>
<dbReference type="AlphaFoldDB" id="A9UUK5"/>
<accession>A9UUK5</accession>
<keyword evidence="2" id="KW-0472">Membrane</keyword>
<dbReference type="GeneID" id="5889679"/>
<feature type="compositionally biased region" description="Low complexity" evidence="1">
    <location>
        <begin position="151"/>
        <end position="171"/>
    </location>
</feature>
<evidence type="ECO:0000313" key="3">
    <source>
        <dbReference type="EMBL" id="EDQ91113.1"/>
    </source>
</evidence>
<reference evidence="3 4" key="1">
    <citation type="journal article" date="2008" name="Nature">
        <title>The genome of the choanoflagellate Monosiga brevicollis and the origin of metazoans.</title>
        <authorList>
            <consortium name="JGI Sequencing"/>
            <person name="King N."/>
            <person name="Westbrook M.J."/>
            <person name="Young S.L."/>
            <person name="Kuo A."/>
            <person name="Abedin M."/>
            <person name="Chapman J."/>
            <person name="Fairclough S."/>
            <person name="Hellsten U."/>
            <person name="Isogai Y."/>
            <person name="Letunic I."/>
            <person name="Marr M."/>
            <person name="Pincus D."/>
            <person name="Putnam N."/>
            <person name="Rokas A."/>
            <person name="Wright K.J."/>
            <person name="Zuzow R."/>
            <person name="Dirks W."/>
            <person name="Good M."/>
            <person name="Goodstein D."/>
            <person name="Lemons D."/>
            <person name="Li W."/>
            <person name="Lyons J.B."/>
            <person name="Morris A."/>
            <person name="Nichols S."/>
            <person name="Richter D.J."/>
            <person name="Salamov A."/>
            <person name="Bork P."/>
            <person name="Lim W.A."/>
            <person name="Manning G."/>
            <person name="Miller W.T."/>
            <person name="McGinnis W."/>
            <person name="Shapiro H."/>
            <person name="Tjian R."/>
            <person name="Grigoriev I.V."/>
            <person name="Rokhsar D."/>
        </authorList>
    </citation>
    <scope>NUCLEOTIDE SEQUENCE [LARGE SCALE GENOMIC DNA]</scope>
    <source>
        <strain evidence="4">MX1 / ATCC 50154</strain>
    </source>
</reference>
<keyword evidence="2" id="KW-0812">Transmembrane</keyword>
<feature type="transmembrane region" description="Helical" evidence="2">
    <location>
        <begin position="236"/>
        <end position="257"/>
    </location>
</feature>
<keyword evidence="2" id="KW-1133">Transmembrane helix</keyword>
<sequence>MATFWHDASLFSSSRIKEELDKFNVKYNASHMKADLVDLYNTQVKPLQNNQEALKAVLGNGTPKARRGRPTKAAAAAAAAPKTNFVSDMSNADLRSALLALGEDIPTAGAARKHAENRYVALLEQANQLDESQDAAAPAALPKRATRSSRRNTTSAFKSKNSPSPAPAAAPANEALFSEDDMDTDVYEVETTVVTRKVQRRRNAQQTASDEAIESEVVAVPATPVEADESHSSTTILSQAFCLLAFLVLIAVIFAALTDGYGENFVKSIDNARSTKYLIGFHESEN</sequence>
<dbReference type="Gene3D" id="1.10.720.40">
    <property type="match status" value="1"/>
</dbReference>
<organism evidence="3 4">
    <name type="scientific">Monosiga brevicollis</name>
    <name type="common">Choanoflagellate</name>
    <dbReference type="NCBI Taxonomy" id="81824"/>
    <lineage>
        <taxon>Eukaryota</taxon>
        <taxon>Choanoflagellata</taxon>
        <taxon>Craspedida</taxon>
        <taxon>Salpingoecidae</taxon>
        <taxon>Monosiga</taxon>
    </lineage>
</organism>
<evidence type="ECO:0000313" key="4">
    <source>
        <dbReference type="Proteomes" id="UP000001357"/>
    </source>
</evidence>
<evidence type="ECO:0000256" key="1">
    <source>
        <dbReference type="SAM" id="MobiDB-lite"/>
    </source>
</evidence>
<gene>
    <name evidence="3" type="ORF">MONBRDRAFT_31772</name>
</gene>
<dbReference type="InParanoid" id="A9UUK5"/>
<feature type="region of interest" description="Disordered" evidence="1">
    <location>
        <begin position="130"/>
        <end position="171"/>
    </location>
</feature>
<name>A9UUK5_MONBE</name>
<keyword evidence="4" id="KW-1185">Reference proteome</keyword>
<dbReference type="InterPro" id="IPR011015">
    <property type="entry name" value="LEM/LEM-like_dom_sf"/>
</dbReference>
<dbReference type="Proteomes" id="UP000001357">
    <property type="component" value="Unassembled WGS sequence"/>
</dbReference>
<dbReference type="RefSeq" id="XP_001744410.1">
    <property type="nucleotide sequence ID" value="XM_001744358.1"/>
</dbReference>
<protein>
    <recommendedName>
        <fullName evidence="5">LEM domain-containing protein</fullName>
    </recommendedName>
</protein>
<evidence type="ECO:0000256" key="2">
    <source>
        <dbReference type="SAM" id="Phobius"/>
    </source>
</evidence>
<dbReference type="KEGG" id="mbr:MONBRDRAFT_31772"/>
<evidence type="ECO:0008006" key="5">
    <source>
        <dbReference type="Google" id="ProtNLM"/>
    </source>
</evidence>
<proteinExistence type="predicted"/>